<dbReference type="RefSeq" id="YP_009639368.1">
    <property type="nucleotide sequence ID" value="NC_042349.1"/>
</dbReference>
<dbReference type="GeneID" id="40236160"/>
<keyword evidence="2" id="KW-1185">Reference proteome</keyword>
<accession>A0A2I6UG64</accession>
<evidence type="ECO:0000313" key="1">
    <source>
        <dbReference type="EMBL" id="AUO78988.1"/>
    </source>
</evidence>
<proteinExistence type="predicted"/>
<dbReference type="Proteomes" id="UP000241693">
    <property type="component" value="Segment"/>
</dbReference>
<dbReference type="EMBL" id="MF580956">
    <property type="protein sequence ID" value="AUO78988.1"/>
    <property type="molecule type" value="Genomic_DNA"/>
</dbReference>
<dbReference type="KEGG" id="vg:40236160"/>
<sequence length="135" mass="14175">MAALTDDRIAEKKMRPVPIKTVREVASGASTVFRNALVGVRDSDGKVEPLSASGTYTQILLSAGRHEAGERGEFLQGAIVEALTDFSADASHNGDEVFGIDDQTVTDTQSGSEPVAGTVHSVINGGRVFLDMRGA</sequence>
<name>A0A2I6UG64_9CAUD</name>
<reference evidence="1 2" key="1">
    <citation type="submission" date="2017-07" db="EMBL/GenBank/DDBJ databases">
        <title>Characterization of ecologically diverse viruses infecting co-occurring strains of cosmopolitan hyperhalophilic Bacteroidetes.</title>
        <authorList>
            <person name="Villamor J."/>
            <person name="Ramos-Barbero M.D."/>
            <person name="Gonzalez-Torres P."/>
            <person name="Gabaldon T."/>
            <person name="Rollesso-Mora R."/>
            <person name="Meseguer I."/>
            <person name="Martinez-Garcia M."/>
            <person name="Santos F."/>
            <person name="Anton J."/>
        </authorList>
    </citation>
    <scope>NUCLEOTIDE SEQUENCE [LARGE SCALE GENOMIC DNA]</scope>
</reference>
<organism evidence="1 2">
    <name type="scientific">Salinibacter phage M8CC-19</name>
    <dbReference type="NCBI Taxonomy" id="2681613"/>
    <lineage>
        <taxon>Viruses</taxon>
        <taxon>Duplodnaviria</taxon>
        <taxon>Heunggongvirae</taxon>
        <taxon>Uroviricota</taxon>
        <taxon>Caudoviricetes</taxon>
        <taxon>Kryptosalinivirus</taxon>
        <taxon>Kryptosalinivirus M8CC19</taxon>
    </lineage>
</organism>
<evidence type="ECO:0000313" key="2">
    <source>
        <dbReference type="Proteomes" id="UP000241693"/>
    </source>
</evidence>
<protein>
    <submittedName>
        <fullName evidence="1">Uncharacterized protein</fullName>
    </submittedName>
</protein>